<dbReference type="GO" id="GO:0005524">
    <property type="term" value="F:ATP binding"/>
    <property type="evidence" value="ECO:0007669"/>
    <property type="project" value="UniProtKB-UniRule"/>
</dbReference>
<comment type="caution">
    <text evidence="14">The sequence shown here is derived from an EMBL/GenBank/DDBJ whole genome shotgun (WGS) entry which is preliminary data.</text>
</comment>
<evidence type="ECO:0000256" key="7">
    <source>
        <dbReference type="ARBA" id="ARBA00023212"/>
    </source>
</evidence>
<feature type="region of interest" description="Disordered" evidence="12">
    <location>
        <begin position="939"/>
        <end position="959"/>
    </location>
</feature>
<comment type="subcellular location">
    <subcellularLocation>
        <location evidence="1">Cytoplasm</location>
        <location evidence="1">Cytoskeleton</location>
    </subcellularLocation>
</comment>
<evidence type="ECO:0000256" key="1">
    <source>
        <dbReference type="ARBA" id="ARBA00004245"/>
    </source>
</evidence>
<dbReference type="GO" id="GO:0090307">
    <property type="term" value="P:mitotic spindle assembly"/>
    <property type="evidence" value="ECO:0007669"/>
    <property type="project" value="TreeGrafter"/>
</dbReference>
<proteinExistence type="inferred from homology"/>
<dbReference type="PROSITE" id="PS00411">
    <property type="entry name" value="KINESIN_MOTOR_1"/>
    <property type="match status" value="1"/>
</dbReference>
<dbReference type="GO" id="GO:0008017">
    <property type="term" value="F:microtubule binding"/>
    <property type="evidence" value="ECO:0007669"/>
    <property type="project" value="InterPro"/>
</dbReference>
<keyword evidence="3 10" id="KW-0493">Microtubule</keyword>
<keyword evidence="6 9" id="KW-0505">Motor protein</keyword>
<evidence type="ECO:0000259" key="13">
    <source>
        <dbReference type="PROSITE" id="PS50067"/>
    </source>
</evidence>
<keyword evidence="2" id="KW-0963">Cytoplasm</keyword>
<evidence type="ECO:0000256" key="8">
    <source>
        <dbReference type="ARBA" id="ARBA00034704"/>
    </source>
</evidence>
<keyword evidence="11" id="KW-0175">Coiled coil</keyword>
<dbReference type="PANTHER" id="PTHR47970:SF12">
    <property type="entry name" value="KINESIN FAMILY MEMBER 11"/>
    <property type="match status" value="1"/>
</dbReference>
<evidence type="ECO:0000256" key="9">
    <source>
        <dbReference type="PROSITE-ProRule" id="PRU00283"/>
    </source>
</evidence>
<evidence type="ECO:0000256" key="4">
    <source>
        <dbReference type="ARBA" id="ARBA00022741"/>
    </source>
</evidence>
<dbReference type="InterPro" id="IPR027417">
    <property type="entry name" value="P-loop_NTPase"/>
</dbReference>
<dbReference type="SUPFAM" id="SSF52540">
    <property type="entry name" value="P-loop containing nucleoside triphosphate hydrolases"/>
    <property type="match status" value="1"/>
</dbReference>
<gene>
    <name evidence="14" type="ORF">RI129_005663</name>
</gene>
<dbReference type="AlphaFoldDB" id="A0AAN7ZMC1"/>
<dbReference type="PROSITE" id="PS50067">
    <property type="entry name" value="KINESIN_MOTOR_2"/>
    <property type="match status" value="1"/>
</dbReference>
<dbReference type="PANTHER" id="PTHR47970">
    <property type="entry name" value="KINESIN-LIKE PROTEIN KIF11"/>
    <property type="match status" value="1"/>
</dbReference>
<dbReference type="Gene3D" id="3.40.850.10">
    <property type="entry name" value="Kinesin motor domain"/>
    <property type="match status" value="1"/>
</dbReference>
<dbReference type="GO" id="GO:0072686">
    <property type="term" value="C:mitotic spindle"/>
    <property type="evidence" value="ECO:0007669"/>
    <property type="project" value="TreeGrafter"/>
</dbReference>
<keyword evidence="15" id="KW-1185">Reference proteome</keyword>
<evidence type="ECO:0000256" key="3">
    <source>
        <dbReference type="ARBA" id="ARBA00022701"/>
    </source>
</evidence>
<sequence>MSSASAKSAKENLQPIRIFLRVKPLQDNEKRTTCLEVLNAKEIQANRTYQKKYCFDGIFQDDTKQLTLYTIIAKPLIQDILLGYNCTIFAYGQTGTGKTFTLLGNGGSLLPSFGSTNSLSNTSTQSDIDGLDVNAGLIPRTVIELFERVHLLRDPYTVRCSYLEIYNEELRDLLSAVNDPTALRIYDGQRGNGDVVIQGLESVTVHSEVDVFNLLKKTRSKRQQGDHSSNSHTIFSIIVDTRETSPVGEMLSKTGKLNFIDLAGSENLNRTAPIERRTKESTNLNQSLFTLGQVIKGLSEKNSFIPFRESKLTRILRDSLGGKTKSVFVATISFAVSNLNESLNTLDYVSKARTITSKPVINRRTSQKSLISQYVDEINALRRDLDAVQGGAGVVIDTDNYDKLMETRQTTDEQLAQALASINEFGKQLRMLEEEKEVFRAEWNALNKSFHETQKQLAKSKLEYAKIESEKEENEYVAFAYEKTAENLYGSARGLLEKVKLGFVNETTLREKIEYLYNVSNANNNNRKMISSKIQAVCENMVKEHKDYVSSSMSFNDKLTNATKVYYDHQTAIVSQLKDQLSSVRYFVQNAETVPHEKARLILRKCDEIQHKLFEDSVCGIEGWQRSNLAEFNSLAQNMLRPELEKSIKHVETLGKCVSTVYSQLPFDTISNRLETLKTEISQEINQLSSSLARQKEGSKEKLSSIVQVRDELVKAVNAKFDTLETQFKKDTEIDFRNLQLVQDLEKTIVGEIPKSCEEFDRYCRDVSVTISNELTQPTDTSAHSLCTVIDNYQSLADVLCLSAKEKLSQLGSEINGKSESFVNEAVTNLREAQNSLHTNVELLSDILNKQREIRPSKLDADICELMKDHRQEACNLFNTLSSKANEMKSLITHTSKYMVELKPTGNTPLRNQTETPCCLKELTPKEGILSRFHQSKKELENADVVPSSDHPAKKLFGD</sequence>
<evidence type="ECO:0000256" key="5">
    <source>
        <dbReference type="ARBA" id="ARBA00022840"/>
    </source>
</evidence>
<name>A0AAN7ZMC1_9COLE</name>
<dbReference type="PRINTS" id="PR00380">
    <property type="entry name" value="KINESINHEAVY"/>
</dbReference>
<dbReference type="SMART" id="SM00129">
    <property type="entry name" value="KISc"/>
    <property type="match status" value="1"/>
</dbReference>
<dbReference type="InterPro" id="IPR036961">
    <property type="entry name" value="Kinesin_motor_dom_sf"/>
</dbReference>
<dbReference type="GO" id="GO:0007018">
    <property type="term" value="P:microtubule-based movement"/>
    <property type="evidence" value="ECO:0007669"/>
    <property type="project" value="InterPro"/>
</dbReference>
<feature type="coiled-coil region" evidence="11">
    <location>
        <begin position="415"/>
        <end position="475"/>
    </location>
</feature>
<feature type="binding site" evidence="9">
    <location>
        <begin position="92"/>
        <end position="99"/>
    </location>
    <ligand>
        <name>ATP</name>
        <dbReference type="ChEBI" id="CHEBI:30616"/>
    </ligand>
</feature>
<evidence type="ECO:0000313" key="14">
    <source>
        <dbReference type="EMBL" id="KAK5644363.1"/>
    </source>
</evidence>
<feature type="domain" description="Kinesin motor" evidence="13">
    <location>
        <begin position="15"/>
        <end position="355"/>
    </location>
</feature>
<accession>A0AAN7ZMC1</accession>
<protein>
    <recommendedName>
        <fullName evidence="10">Kinesin-like protein</fullName>
    </recommendedName>
</protein>
<evidence type="ECO:0000256" key="12">
    <source>
        <dbReference type="SAM" id="MobiDB-lite"/>
    </source>
</evidence>
<keyword evidence="5 9" id="KW-0067">ATP-binding</keyword>
<comment type="similarity">
    <text evidence="8">Belongs to the TRAFAC class myosin-kinesin ATPase superfamily. Kinesin family. KIN-5/BimC subfamily.</text>
</comment>
<dbReference type="EMBL" id="JAVRBK010000004">
    <property type="protein sequence ID" value="KAK5644363.1"/>
    <property type="molecule type" value="Genomic_DNA"/>
</dbReference>
<dbReference type="Pfam" id="PF00225">
    <property type="entry name" value="Kinesin"/>
    <property type="match status" value="1"/>
</dbReference>
<dbReference type="Proteomes" id="UP001329430">
    <property type="component" value="Chromosome 4"/>
</dbReference>
<evidence type="ECO:0000256" key="11">
    <source>
        <dbReference type="SAM" id="Coils"/>
    </source>
</evidence>
<dbReference type="GO" id="GO:0005876">
    <property type="term" value="C:spindle microtubule"/>
    <property type="evidence" value="ECO:0007669"/>
    <property type="project" value="TreeGrafter"/>
</dbReference>
<dbReference type="GO" id="GO:0008574">
    <property type="term" value="F:plus-end-directed microtubule motor activity"/>
    <property type="evidence" value="ECO:0007669"/>
    <property type="project" value="TreeGrafter"/>
</dbReference>
<organism evidence="14 15">
    <name type="scientific">Pyrocoelia pectoralis</name>
    <dbReference type="NCBI Taxonomy" id="417401"/>
    <lineage>
        <taxon>Eukaryota</taxon>
        <taxon>Metazoa</taxon>
        <taxon>Ecdysozoa</taxon>
        <taxon>Arthropoda</taxon>
        <taxon>Hexapoda</taxon>
        <taxon>Insecta</taxon>
        <taxon>Pterygota</taxon>
        <taxon>Neoptera</taxon>
        <taxon>Endopterygota</taxon>
        <taxon>Coleoptera</taxon>
        <taxon>Polyphaga</taxon>
        <taxon>Elateriformia</taxon>
        <taxon>Elateroidea</taxon>
        <taxon>Lampyridae</taxon>
        <taxon>Lampyrinae</taxon>
        <taxon>Pyrocoelia</taxon>
    </lineage>
</organism>
<dbReference type="FunFam" id="3.40.850.10:FF:000019">
    <property type="entry name" value="Kinesin-like protein KIN-5D"/>
    <property type="match status" value="1"/>
</dbReference>
<evidence type="ECO:0000256" key="10">
    <source>
        <dbReference type="RuleBase" id="RU000394"/>
    </source>
</evidence>
<dbReference type="InterPro" id="IPR047149">
    <property type="entry name" value="KIF11-like"/>
</dbReference>
<keyword evidence="4 9" id="KW-0547">Nucleotide-binding</keyword>
<evidence type="ECO:0000256" key="6">
    <source>
        <dbReference type="ARBA" id="ARBA00023175"/>
    </source>
</evidence>
<evidence type="ECO:0000313" key="15">
    <source>
        <dbReference type="Proteomes" id="UP001329430"/>
    </source>
</evidence>
<dbReference type="GO" id="GO:0051231">
    <property type="term" value="P:spindle elongation"/>
    <property type="evidence" value="ECO:0007669"/>
    <property type="project" value="TreeGrafter"/>
</dbReference>
<reference evidence="14 15" key="1">
    <citation type="journal article" date="2024" name="Insects">
        <title>An Improved Chromosome-Level Genome Assembly of the Firefly Pyrocoelia pectoralis.</title>
        <authorList>
            <person name="Fu X."/>
            <person name="Meyer-Rochow V.B."/>
            <person name="Ballantyne L."/>
            <person name="Zhu X."/>
        </authorList>
    </citation>
    <scope>NUCLEOTIDE SEQUENCE [LARGE SCALE GENOMIC DNA]</scope>
    <source>
        <strain evidence="14">XCY_ONT2</strain>
    </source>
</reference>
<evidence type="ECO:0000256" key="2">
    <source>
        <dbReference type="ARBA" id="ARBA00022490"/>
    </source>
</evidence>
<dbReference type="InterPro" id="IPR019821">
    <property type="entry name" value="Kinesin_motor_CS"/>
</dbReference>
<dbReference type="InterPro" id="IPR001752">
    <property type="entry name" value="Kinesin_motor_dom"/>
</dbReference>
<keyword evidence="7" id="KW-0206">Cytoskeleton</keyword>